<dbReference type="Proteomes" id="UP000295157">
    <property type="component" value="Unassembled WGS sequence"/>
</dbReference>
<feature type="domain" description="SnoaL-like" evidence="2">
    <location>
        <begin position="7"/>
        <end position="112"/>
    </location>
</feature>
<reference evidence="3 4" key="1">
    <citation type="submission" date="2019-02" db="EMBL/GenBank/DDBJ databases">
        <title>Draft genome sequences of novel Actinobacteria.</title>
        <authorList>
            <person name="Sahin N."/>
            <person name="Ay H."/>
            <person name="Saygin H."/>
        </authorList>
    </citation>
    <scope>NUCLEOTIDE SEQUENCE [LARGE SCALE GENOMIC DNA]</scope>
    <source>
        <strain evidence="3 4">KC201</strain>
    </source>
</reference>
<organism evidence="3 4">
    <name type="scientific">Nonomuraea longispora</name>
    <dbReference type="NCBI Taxonomy" id="1848320"/>
    <lineage>
        <taxon>Bacteria</taxon>
        <taxon>Bacillati</taxon>
        <taxon>Actinomycetota</taxon>
        <taxon>Actinomycetes</taxon>
        <taxon>Streptosporangiales</taxon>
        <taxon>Streptosporangiaceae</taxon>
        <taxon>Nonomuraea</taxon>
    </lineage>
</organism>
<evidence type="ECO:0000313" key="4">
    <source>
        <dbReference type="Proteomes" id="UP000295157"/>
    </source>
</evidence>
<name>A0A4R4N5A1_9ACTN</name>
<dbReference type="InterPro" id="IPR032710">
    <property type="entry name" value="NTF2-like_dom_sf"/>
</dbReference>
<dbReference type="InterPro" id="IPR037401">
    <property type="entry name" value="SnoaL-like"/>
</dbReference>
<accession>A0A4R4N5A1</accession>
<dbReference type="AlphaFoldDB" id="A0A4R4N5A1"/>
<sequence length="153" mass="17163">MSIEAIVTGYHAAMSHKSPDELAGLYAERGLHEFPFGGLPPFRGREEVRTGYRGMWGRMPFAVREVRRRALLRTDDPEVVVVEQDTLVEAGEELVTVPGLLVLRIRDGEIVHTRDYMDTRAIARVESAASRETRKEADAPGTRVQPPLPEERA</sequence>
<protein>
    <submittedName>
        <fullName evidence="3">Nuclear transport factor 2 family protein</fullName>
    </submittedName>
</protein>
<feature type="region of interest" description="Disordered" evidence="1">
    <location>
        <begin position="127"/>
        <end position="153"/>
    </location>
</feature>
<dbReference type="OrthoDB" id="3681559at2"/>
<dbReference type="SUPFAM" id="SSF54427">
    <property type="entry name" value="NTF2-like"/>
    <property type="match status" value="1"/>
</dbReference>
<feature type="compositionally biased region" description="Basic and acidic residues" evidence="1">
    <location>
        <begin position="127"/>
        <end position="138"/>
    </location>
</feature>
<dbReference type="RefSeq" id="WP_132335269.1">
    <property type="nucleotide sequence ID" value="NZ_SMJZ01000099.1"/>
</dbReference>
<comment type="caution">
    <text evidence="3">The sequence shown here is derived from an EMBL/GenBank/DDBJ whole genome shotgun (WGS) entry which is preliminary data.</text>
</comment>
<keyword evidence="4" id="KW-1185">Reference proteome</keyword>
<dbReference type="EMBL" id="SMJZ01000099">
    <property type="protein sequence ID" value="TDC03969.1"/>
    <property type="molecule type" value="Genomic_DNA"/>
</dbReference>
<dbReference type="Pfam" id="PF12680">
    <property type="entry name" value="SnoaL_2"/>
    <property type="match status" value="1"/>
</dbReference>
<gene>
    <name evidence="3" type="ORF">E1267_24305</name>
</gene>
<dbReference type="Gene3D" id="3.10.450.50">
    <property type="match status" value="1"/>
</dbReference>
<evidence type="ECO:0000313" key="3">
    <source>
        <dbReference type="EMBL" id="TDC03969.1"/>
    </source>
</evidence>
<proteinExistence type="predicted"/>
<evidence type="ECO:0000259" key="2">
    <source>
        <dbReference type="Pfam" id="PF12680"/>
    </source>
</evidence>
<evidence type="ECO:0000256" key="1">
    <source>
        <dbReference type="SAM" id="MobiDB-lite"/>
    </source>
</evidence>